<keyword evidence="2" id="KW-1185">Reference proteome</keyword>
<comment type="caution">
    <text evidence="1">The sequence shown here is derived from an EMBL/GenBank/DDBJ whole genome shotgun (WGS) entry which is preliminary data.</text>
</comment>
<dbReference type="AlphaFoldDB" id="J0N7W0"/>
<evidence type="ECO:0000313" key="2">
    <source>
        <dbReference type="Proteomes" id="UP000002941"/>
    </source>
</evidence>
<accession>J0N7W0</accession>
<gene>
    <name evidence="1" type="ORF">HMPREF1318_1655</name>
</gene>
<name>J0N7W0_9ACTO</name>
<organism evidence="1 2">
    <name type="scientific">Actinomyces massiliensis F0489</name>
    <dbReference type="NCBI Taxonomy" id="1125718"/>
    <lineage>
        <taxon>Bacteria</taxon>
        <taxon>Bacillati</taxon>
        <taxon>Actinomycetota</taxon>
        <taxon>Actinomycetes</taxon>
        <taxon>Actinomycetales</taxon>
        <taxon>Actinomycetaceae</taxon>
        <taxon>Actinomyces</taxon>
    </lineage>
</organism>
<evidence type="ECO:0000313" key="1">
    <source>
        <dbReference type="EMBL" id="EJF42979.1"/>
    </source>
</evidence>
<dbReference type="EMBL" id="AKFT01000131">
    <property type="protein sequence ID" value="EJF42979.1"/>
    <property type="molecule type" value="Genomic_DNA"/>
</dbReference>
<reference evidence="1 2" key="1">
    <citation type="submission" date="2012-05" db="EMBL/GenBank/DDBJ databases">
        <authorList>
            <person name="Harkins D.M."/>
            <person name="Madupu R."/>
            <person name="Durkin A.S."/>
            <person name="Torralba M."/>
            <person name="Methe B."/>
            <person name="Sutton G.G."/>
            <person name="Nelson K.E."/>
        </authorList>
    </citation>
    <scope>NUCLEOTIDE SEQUENCE [LARGE SCALE GENOMIC DNA]</scope>
    <source>
        <strain evidence="1 2">F0489</strain>
    </source>
</reference>
<sequence>MMPCVAGWEEGRFDVRPRSRGVAAPCGGLRYCTRGLLRDLGDGQ</sequence>
<dbReference type="Proteomes" id="UP000002941">
    <property type="component" value="Unassembled WGS sequence"/>
</dbReference>
<proteinExistence type="predicted"/>
<protein>
    <submittedName>
        <fullName evidence="1">Uncharacterized protein</fullName>
    </submittedName>
</protein>